<dbReference type="EMBL" id="JACPRF010000037">
    <property type="protein sequence ID" value="MBI2875494.1"/>
    <property type="molecule type" value="Genomic_DNA"/>
</dbReference>
<dbReference type="InterPro" id="IPR022045">
    <property type="entry name" value="TcdB_toxin_mid/N"/>
</dbReference>
<evidence type="ECO:0000313" key="3">
    <source>
        <dbReference type="Proteomes" id="UP000769766"/>
    </source>
</evidence>
<dbReference type="AlphaFoldDB" id="A0A932CLR9"/>
<comment type="caution">
    <text evidence="2">The sequence shown here is derived from an EMBL/GenBank/DDBJ whole genome shotgun (WGS) entry which is preliminary data.</text>
</comment>
<dbReference type="Pfam" id="PF12256">
    <property type="entry name" value="TcdB_toxin_midN"/>
    <property type="match status" value="1"/>
</dbReference>
<feature type="domain" description="Insecticide toxin TcdB middle/N-terminal" evidence="1">
    <location>
        <begin position="339"/>
        <end position="456"/>
    </location>
</feature>
<dbReference type="InterPro" id="IPR028994">
    <property type="entry name" value="Integrin_alpha_N"/>
</dbReference>
<evidence type="ECO:0000259" key="1">
    <source>
        <dbReference type="Pfam" id="PF12256"/>
    </source>
</evidence>
<dbReference type="SUPFAM" id="SSF69318">
    <property type="entry name" value="Integrin alpha N-terminal domain"/>
    <property type="match status" value="1"/>
</dbReference>
<evidence type="ECO:0000313" key="2">
    <source>
        <dbReference type="EMBL" id="MBI2875494.1"/>
    </source>
</evidence>
<accession>A0A932CLR9</accession>
<gene>
    <name evidence="2" type="ORF">HYY20_01275</name>
</gene>
<organism evidence="2 3">
    <name type="scientific">Tectimicrobiota bacterium</name>
    <dbReference type="NCBI Taxonomy" id="2528274"/>
    <lineage>
        <taxon>Bacteria</taxon>
        <taxon>Pseudomonadati</taxon>
        <taxon>Nitrospinota/Tectimicrobiota group</taxon>
        <taxon>Candidatus Tectimicrobiota</taxon>
    </lineage>
</organism>
<reference evidence="2" key="1">
    <citation type="submission" date="2020-07" db="EMBL/GenBank/DDBJ databases">
        <title>Huge and variable diversity of episymbiotic CPR bacteria and DPANN archaea in groundwater ecosystems.</title>
        <authorList>
            <person name="He C.Y."/>
            <person name="Keren R."/>
            <person name="Whittaker M."/>
            <person name="Farag I.F."/>
            <person name="Doudna J."/>
            <person name="Cate J.H.D."/>
            <person name="Banfield J.F."/>
        </authorList>
    </citation>
    <scope>NUCLEOTIDE SEQUENCE</scope>
    <source>
        <strain evidence="2">NC_groundwater_672_Ag_B-0.1um_62_36</strain>
    </source>
</reference>
<protein>
    <submittedName>
        <fullName evidence="2">VCBS repeat-containing protein</fullName>
    </submittedName>
</protein>
<sequence>MDMDGDGLSDRVYKETAGQIVWWRNTGSGFASSSIWTIPGEASFPKAKGLQDSELNASSKTVTYSDFLDLNGDGLPDRLYKDSADVVNVWLNTGSGFSGSVPWQIPDEAAKAGSSSAAVLRNEQIDFMDANNDGLPDRVLTGHEEGVWFWRNTGAGFSSPVLFGNWYEFRKYVNGDNAIDTVEDFHDINGDGLVDRVRKYATGGCSITAFLGDGRGGWHFVDYPLPAGTPACNTPLRRSSWNSLTVDEESCYLQKVNDDFLALTEIDADRHHFNASDRRFWVNDGKGFSVEVPLILPDDDQDECTLSSGMYKITTDSSVRASRKRVNLFEILLGYGAKNETISDFIDMNGDGLSDRIRKETAGSIKVLLRLTGTNNNLPSDTYLVKVTNALGGTSEYNYKPLDRSLNPGYKSKRWVVDTVTSLDGLGQSFTTRYEFHDGKYEADEREDRNFRKVVQEPF</sequence>
<proteinExistence type="predicted"/>
<dbReference type="Proteomes" id="UP000769766">
    <property type="component" value="Unassembled WGS sequence"/>
</dbReference>
<name>A0A932CLR9_UNCTE</name>